<evidence type="ECO:0000313" key="3">
    <source>
        <dbReference type="Proteomes" id="UP000192980"/>
    </source>
</evidence>
<dbReference type="Proteomes" id="UP000192980">
    <property type="component" value="Unassembled WGS sequence"/>
</dbReference>
<dbReference type="RefSeq" id="WP_085471663.1">
    <property type="nucleotide sequence ID" value="NZ_FXAU01000001.1"/>
</dbReference>
<reference evidence="2 3" key="1">
    <citation type="submission" date="2017-04" db="EMBL/GenBank/DDBJ databases">
        <authorList>
            <person name="Afonso C.L."/>
            <person name="Miller P.J."/>
            <person name="Scott M.A."/>
            <person name="Spackman E."/>
            <person name="Goraichik I."/>
            <person name="Dimitrov K.M."/>
            <person name="Suarez D.L."/>
            <person name="Swayne D.E."/>
        </authorList>
    </citation>
    <scope>NUCLEOTIDE SEQUENCE [LARGE SCALE GENOMIC DNA]</scope>
    <source>
        <strain evidence="2 3">DSM 22418</strain>
    </source>
</reference>
<evidence type="ECO:0000256" key="1">
    <source>
        <dbReference type="SAM" id="SignalP"/>
    </source>
</evidence>
<keyword evidence="3" id="KW-1185">Reference proteome</keyword>
<dbReference type="STRING" id="561061.SAMN05660862_0823"/>
<gene>
    <name evidence="2" type="ORF">SAMN05660862_0823</name>
</gene>
<evidence type="ECO:0008006" key="4">
    <source>
        <dbReference type="Google" id="ProtNLM"/>
    </source>
</evidence>
<protein>
    <recommendedName>
        <fullName evidence="4">Lipocalin-like domain-containing protein</fullName>
    </recommendedName>
</protein>
<proteinExistence type="predicted"/>
<feature type="chain" id="PRO_5012801413" description="Lipocalin-like domain-containing protein" evidence="1">
    <location>
        <begin position="23"/>
        <end position="128"/>
    </location>
</feature>
<evidence type="ECO:0000313" key="2">
    <source>
        <dbReference type="EMBL" id="SMG14055.1"/>
    </source>
</evidence>
<sequence length="128" mass="14534">MRLYFCLLAALSFFLLSFDGQENPLHKKWNLIAEETVYVNFHNTKYDNLSGRIDSVKGIEIQFLPDGSYKSSEGDGSYNIAKDSIHLSNDSRNSSFKFDIKDSKLLMETSVNKSEYIVKSVLHLSPAT</sequence>
<accession>A0A1X7II93</accession>
<dbReference type="EMBL" id="FXAU01000001">
    <property type="protein sequence ID" value="SMG14055.1"/>
    <property type="molecule type" value="Genomic_DNA"/>
</dbReference>
<dbReference type="OrthoDB" id="710178at2"/>
<keyword evidence="1" id="KW-0732">Signal</keyword>
<name>A0A1X7II93_9SPHI</name>
<organism evidence="2 3">
    <name type="scientific">Sphingobacterium psychroaquaticum</name>
    <dbReference type="NCBI Taxonomy" id="561061"/>
    <lineage>
        <taxon>Bacteria</taxon>
        <taxon>Pseudomonadati</taxon>
        <taxon>Bacteroidota</taxon>
        <taxon>Sphingobacteriia</taxon>
        <taxon>Sphingobacteriales</taxon>
        <taxon>Sphingobacteriaceae</taxon>
        <taxon>Sphingobacterium</taxon>
    </lineage>
</organism>
<feature type="signal peptide" evidence="1">
    <location>
        <begin position="1"/>
        <end position="22"/>
    </location>
</feature>
<dbReference type="AlphaFoldDB" id="A0A1X7II93"/>